<accession>G3MH89</accession>
<evidence type="ECO:0000256" key="2">
    <source>
        <dbReference type="ARBA" id="ARBA00014454"/>
    </source>
</evidence>
<feature type="region of interest" description="Disordered" evidence="3">
    <location>
        <begin position="163"/>
        <end position="692"/>
    </location>
</feature>
<evidence type="ECO:0000256" key="3">
    <source>
        <dbReference type="SAM" id="MobiDB-lite"/>
    </source>
</evidence>
<feature type="compositionally biased region" description="Basic and acidic residues" evidence="3">
    <location>
        <begin position="619"/>
        <end position="655"/>
    </location>
</feature>
<proteinExistence type="evidence at transcript level"/>
<name>G3MH89_AMBMU</name>
<dbReference type="GO" id="GO:0003723">
    <property type="term" value="F:RNA binding"/>
    <property type="evidence" value="ECO:0007669"/>
    <property type="project" value="TreeGrafter"/>
</dbReference>
<dbReference type="Pfam" id="PF09736">
    <property type="entry name" value="Bud13"/>
    <property type="match status" value="1"/>
</dbReference>
<dbReference type="GO" id="GO:0005684">
    <property type="term" value="C:U2-type spliceosomal complex"/>
    <property type="evidence" value="ECO:0007669"/>
    <property type="project" value="TreeGrafter"/>
</dbReference>
<feature type="compositionally biased region" description="Basic residues" evidence="3">
    <location>
        <begin position="245"/>
        <end position="257"/>
    </location>
</feature>
<feature type="compositionally biased region" description="Basic and acidic residues" evidence="3">
    <location>
        <begin position="370"/>
        <end position="379"/>
    </location>
</feature>
<dbReference type="EMBL" id="JO841240">
    <property type="protein sequence ID" value="AEO32857.1"/>
    <property type="molecule type" value="mRNA"/>
</dbReference>
<comment type="similarity">
    <text evidence="1">Belongs to the CWC26 family.</text>
</comment>
<dbReference type="PANTHER" id="PTHR31809:SF0">
    <property type="entry name" value="BUD13 HOMOLOG"/>
    <property type="match status" value="1"/>
</dbReference>
<reference evidence="4" key="1">
    <citation type="journal article" date="2011" name="PLoS ONE">
        <title>A deep insight into the sialotranscriptome of the gulf coast tick, Amblyomma maculatum.</title>
        <authorList>
            <person name="Karim S."/>
            <person name="Singh P."/>
            <person name="Ribeiro J.M."/>
        </authorList>
    </citation>
    <scope>NUCLEOTIDE SEQUENCE</scope>
    <source>
        <tissue evidence="4">Salivary gland</tissue>
    </source>
</reference>
<sequence length="730" mass="81867">ALPGKYFSHYNVNIYLLVNNGLRNSLQAQLRKRRLTNHCISSALRGHVNRALESCEQRKVEKQTEDMASSGEVIAPVKSVDKLKYLEKYMSGSAKEKKKKRTKIPSTQRLRILDDDVDLKHIPSARSREATPEDDEPAVATVIDERPLHARVAEQYTPAQWKKIGKDAVNEEARGFSKQRGAADDSDESPPRKRHQACYRSRHDSDSDQSPERPGAAVEPPAKHGELVRNYRNRGSPPAEPVSKNSRHRSSPRKARQHSGSDTSPRRRPPSPPHSKKEKERSPKKHHASSSSSKRKPDADPSSSSHRHKKDKPSAYCGSSPERFYSDVSEVKVKVEPTDASERTSIRNRSDRGCVSPDEPPDSPQRAPGKRGDTELEHRSSKHKARKSDERLRSPQHKGVKVKMEPLSPRDDCDAQRPRVRHDSDSDLSPARVSGAAEDIDSDLSPKRCKRTGDGAVLGARGGSDSDLSPPRPGAAAKARNRHGGSDSDLSPVRPGRKSESPVAQHSSDSDLSPPRPGRCADSPSRSGKHHRKHNSTADHKKQDRKPSPSRSKHRSASHVKVEKGSPKRKVKEPEKVQEVVKLRDTSKADRAREKAAKEAEMASIYSKWGKGLVQQEQQDQKLAEHLHEMEKPFSRYEGDEDLEKHLKDQEREGDPMLNYMRKKKKKANDTSGRPKYSGPEPPPNRFGILPGYRWDGVDRSNGFEKKLIEVKNNKIATEEVAYKWSVEDL</sequence>
<feature type="compositionally biased region" description="Basic and acidic residues" evidence="3">
    <location>
        <begin position="329"/>
        <end position="352"/>
    </location>
</feature>
<feature type="compositionally biased region" description="Basic and acidic residues" evidence="3">
    <location>
        <begin position="164"/>
        <end position="175"/>
    </location>
</feature>
<dbReference type="GO" id="GO:0070274">
    <property type="term" value="C:RES complex"/>
    <property type="evidence" value="ECO:0007669"/>
    <property type="project" value="TreeGrafter"/>
</dbReference>
<dbReference type="InterPro" id="IPR018609">
    <property type="entry name" value="Bud13"/>
</dbReference>
<dbReference type="InterPro" id="IPR051112">
    <property type="entry name" value="CWC26_splicing_factor"/>
</dbReference>
<feature type="non-terminal residue" evidence="4">
    <location>
        <position position="1"/>
    </location>
</feature>
<feature type="compositionally biased region" description="Basic and acidic residues" evidence="3">
    <location>
        <begin position="560"/>
        <end position="601"/>
    </location>
</feature>
<protein>
    <recommendedName>
        <fullName evidence="2">BUD13 homolog</fullName>
    </recommendedName>
</protein>
<dbReference type="GO" id="GO:0000398">
    <property type="term" value="P:mRNA splicing, via spliceosome"/>
    <property type="evidence" value="ECO:0007669"/>
    <property type="project" value="TreeGrafter"/>
</dbReference>
<dbReference type="PANTHER" id="PTHR31809">
    <property type="entry name" value="BUD13 HOMOLOG"/>
    <property type="match status" value="1"/>
</dbReference>
<feature type="compositionally biased region" description="Basic and acidic residues" evidence="3">
    <location>
        <begin position="402"/>
        <end position="425"/>
    </location>
</feature>
<feature type="compositionally biased region" description="Basic and acidic residues" evidence="3">
    <location>
        <begin position="536"/>
        <end position="547"/>
    </location>
</feature>
<dbReference type="AlphaFoldDB" id="G3MH89"/>
<evidence type="ECO:0000256" key="1">
    <source>
        <dbReference type="ARBA" id="ARBA00011069"/>
    </source>
</evidence>
<evidence type="ECO:0000313" key="4">
    <source>
        <dbReference type="EMBL" id="AEO32857.1"/>
    </source>
</evidence>
<feature type="compositionally biased region" description="Polar residues" evidence="3">
    <location>
        <begin position="502"/>
        <end position="511"/>
    </location>
</feature>
<organism evidence="4">
    <name type="scientific">Amblyomma maculatum</name>
    <name type="common">Gulf Coast tick</name>
    <dbReference type="NCBI Taxonomy" id="34609"/>
    <lineage>
        <taxon>Eukaryota</taxon>
        <taxon>Metazoa</taxon>
        <taxon>Ecdysozoa</taxon>
        <taxon>Arthropoda</taxon>
        <taxon>Chelicerata</taxon>
        <taxon>Arachnida</taxon>
        <taxon>Acari</taxon>
        <taxon>Parasitiformes</taxon>
        <taxon>Ixodida</taxon>
        <taxon>Ixodoidea</taxon>
        <taxon>Ixodidae</taxon>
        <taxon>Amblyomminae</taxon>
        <taxon>Amblyomma</taxon>
    </lineage>
</organism>